<evidence type="ECO:0000256" key="4">
    <source>
        <dbReference type="ARBA" id="ARBA00022840"/>
    </source>
</evidence>
<evidence type="ECO:0000256" key="5">
    <source>
        <dbReference type="SAM" id="MobiDB-lite"/>
    </source>
</evidence>
<dbReference type="Proteomes" id="UP001216907">
    <property type="component" value="Unassembled WGS sequence"/>
</dbReference>
<evidence type="ECO:0000256" key="1">
    <source>
        <dbReference type="ARBA" id="ARBA00022679"/>
    </source>
</evidence>
<gene>
    <name evidence="7" type="ORF">PZE19_10325</name>
</gene>
<feature type="domain" description="Protein kinase" evidence="6">
    <location>
        <begin position="14"/>
        <end position="387"/>
    </location>
</feature>
<sequence>MPGIRQVGDWIADRFEIFEVNQGGMGVVYAVKDRLGTADRPIIALKTLHEELFLDRERGARFSSECHLWVHLGNHANVVQAYAVEEIEGRPHILLELVTGGDLRRRIGTPELDPPRALRHGFEFCLGMEHAIRQGLRCHRDIKPANLLLTRAGVLKIADFGLAGIRDEIIGAGPERADEPIPLDESFEERPIIWDDPRDRVPETFPRVRPRLDPPPEESEPAGAASGLTGLPAPPRPSRPVPAETNLESTLDPESTIEHVPFSRTSIPEGAVSRLTRTGVMVGTLPYMAPEQFHDAKSADVRADVYSFGIVLFQMLTGRLPFRGDTVAKLERQHCRADPPSIVPAISRRFAREAGRIDEIVHRCLAKDPADRYATIPDLRRALTESLRRIDRHFDPRR</sequence>
<dbReference type="PANTHER" id="PTHR43289:SF34">
    <property type="entry name" value="SERINE_THREONINE-PROTEIN KINASE YBDM-RELATED"/>
    <property type="match status" value="1"/>
</dbReference>
<comment type="caution">
    <text evidence="7">The sequence shown here is derived from an EMBL/GenBank/DDBJ whole genome shotgun (WGS) entry which is preliminary data.</text>
</comment>
<evidence type="ECO:0000256" key="2">
    <source>
        <dbReference type="ARBA" id="ARBA00022741"/>
    </source>
</evidence>
<dbReference type="CDD" id="cd14014">
    <property type="entry name" value="STKc_PknB_like"/>
    <property type="match status" value="1"/>
</dbReference>
<dbReference type="InterPro" id="IPR000719">
    <property type="entry name" value="Prot_kinase_dom"/>
</dbReference>
<feature type="region of interest" description="Disordered" evidence="5">
    <location>
        <begin position="196"/>
        <end position="255"/>
    </location>
</feature>
<keyword evidence="2" id="KW-0547">Nucleotide-binding</keyword>
<evidence type="ECO:0000313" key="7">
    <source>
        <dbReference type="EMBL" id="MDG3004171.1"/>
    </source>
</evidence>
<dbReference type="RefSeq" id="WP_277860532.1">
    <property type="nucleotide sequence ID" value="NZ_JARRAG010000002.1"/>
</dbReference>
<keyword evidence="4" id="KW-0067">ATP-binding</keyword>
<evidence type="ECO:0000259" key="6">
    <source>
        <dbReference type="PROSITE" id="PS50011"/>
    </source>
</evidence>
<dbReference type="SUPFAM" id="SSF56112">
    <property type="entry name" value="Protein kinase-like (PK-like)"/>
    <property type="match status" value="1"/>
</dbReference>
<dbReference type="SMART" id="SM00220">
    <property type="entry name" value="S_TKc"/>
    <property type="match status" value="1"/>
</dbReference>
<organism evidence="7 8">
    <name type="scientific">Paludisphaera mucosa</name>
    <dbReference type="NCBI Taxonomy" id="3030827"/>
    <lineage>
        <taxon>Bacteria</taxon>
        <taxon>Pseudomonadati</taxon>
        <taxon>Planctomycetota</taxon>
        <taxon>Planctomycetia</taxon>
        <taxon>Isosphaerales</taxon>
        <taxon>Isosphaeraceae</taxon>
        <taxon>Paludisphaera</taxon>
    </lineage>
</organism>
<protein>
    <submittedName>
        <fullName evidence="7">Protein kinase</fullName>
    </submittedName>
</protein>
<dbReference type="PROSITE" id="PS50011">
    <property type="entry name" value="PROTEIN_KINASE_DOM"/>
    <property type="match status" value="1"/>
</dbReference>
<dbReference type="GO" id="GO:0016301">
    <property type="term" value="F:kinase activity"/>
    <property type="evidence" value="ECO:0007669"/>
    <property type="project" value="UniProtKB-KW"/>
</dbReference>
<evidence type="ECO:0000313" key="8">
    <source>
        <dbReference type="Proteomes" id="UP001216907"/>
    </source>
</evidence>
<dbReference type="PIRSF" id="PIRSF000654">
    <property type="entry name" value="Integrin-linked_kinase"/>
    <property type="match status" value="1"/>
</dbReference>
<dbReference type="PANTHER" id="PTHR43289">
    <property type="entry name" value="MITOGEN-ACTIVATED PROTEIN KINASE KINASE KINASE 20-RELATED"/>
    <property type="match status" value="1"/>
</dbReference>
<reference evidence="7 8" key="1">
    <citation type="submission" date="2023-03" db="EMBL/GenBank/DDBJ databases">
        <title>Paludisphaera mucosa sp. nov. a novel planctomycete from northern fen.</title>
        <authorList>
            <person name="Ivanova A."/>
        </authorList>
    </citation>
    <scope>NUCLEOTIDE SEQUENCE [LARGE SCALE GENOMIC DNA]</scope>
    <source>
        <strain evidence="7 8">Pla2</strain>
    </source>
</reference>
<proteinExistence type="predicted"/>
<keyword evidence="1" id="KW-0808">Transferase</keyword>
<dbReference type="EMBL" id="JARRAG010000002">
    <property type="protein sequence ID" value="MDG3004171.1"/>
    <property type="molecule type" value="Genomic_DNA"/>
</dbReference>
<accession>A0ABT6F9A9</accession>
<evidence type="ECO:0000256" key="3">
    <source>
        <dbReference type="ARBA" id="ARBA00022777"/>
    </source>
</evidence>
<keyword evidence="8" id="KW-1185">Reference proteome</keyword>
<keyword evidence="3 7" id="KW-0418">Kinase</keyword>
<name>A0ABT6F9A9_9BACT</name>
<dbReference type="InterPro" id="IPR011009">
    <property type="entry name" value="Kinase-like_dom_sf"/>
</dbReference>
<dbReference type="Gene3D" id="1.10.510.10">
    <property type="entry name" value="Transferase(Phosphotransferase) domain 1"/>
    <property type="match status" value="2"/>
</dbReference>
<dbReference type="Pfam" id="PF00069">
    <property type="entry name" value="Pkinase"/>
    <property type="match status" value="2"/>
</dbReference>